<dbReference type="RefSeq" id="WP_138175687.1">
    <property type="nucleotide sequence ID" value="NZ_CP034412.1"/>
</dbReference>
<accession>A0A5B7WWC2</accession>
<evidence type="ECO:0008006" key="4">
    <source>
        <dbReference type="Google" id="ProtNLM"/>
    </source>
</evidence>
<keyword evidence="1" id="KW-0812">Transmembrane</keyword>
<name>A0A5B7WWC2_9MICC</name>
<dbReference type="EMBL" id="CP034412">
    <property type="protein sequence ID" value="QCY48229.1"/>
    <property type="molecule type" value="Genomic_DNA"/>
</dbReference>
<dbReference type="PANTHER" id="PTHR37309:SF1">
    <property type="entry name" value="SLR0284 PROTEIN"/>
    <property type="match status" value="1"/>
</dbReference>
<feature type="transmembrane region" description="Helical" evidence="1">
    <location>
        <begin position="100"/>
        <end position="124"/>
    </location>
</feature>
<proteinExistence type="predicted"/>
<reference evidence="2 3" key="1">
    <citation type="submission" date="2018-12" db="EMBL/GenBank/DDBJ databases">
        <title>Complete Genome Sequence of Glutamicibacter creatinolyticus strain LGCM259,isolated from an abscess of a 12-year-old mare in Italy.</title>
        <authorList>
            <person name="Santos R.G."/>
            <person name="Silva A.L."/>
            <person name="Seyffert N."/>
            <person name="Castro T.L.P."/>
            <person name="Attili A.R."/>
            <person name="Rifici C."/>
            <person name="Mazzullo G."/>
            <person name="Brenig B."/>
            <person name="Venanzi F."/>
            <person name="Azevedo V."/>
        </authorList>
    </citation>
    <scope>NUCLEOTIDE SEQUENCE [LARGE SCALE GENOMIC DNA]</scope>
    <source>
        <strain evidence="2 3">LGCM 259</strain>
    </source>
</reference>
<evidence type="ECO:0000313" key="3">
    <source>
        <dbReference type="Proteomes" id="UP000307000"/>
    </source>
</evidence>
<feature type="transmembrane region" description="Helical" evidence="1">
    <location>
        <begin position="66"/>
        <end position="88"/>
    </location>
</feature>
<dbReference type="Proteomes" id="UP000307000">
    <property type="component" value="Chromosome"/>
</dbReference>
<dbReference type="AlphaFoldDB" id="A0A5B7WWC2"/>
<feature type="transmembrane region" description="Helical" evidence="1">
    <location>
        <begin position="7"/>
        <end position="27"/>
    </location>
</feature>
<dbReference type="Pfam" id="PF04020">
    <property type="entry name" value="Phage_holin_4_2"/>
    <property type="match status" value="1"/>
</dbReference>
<keyword evidence="3" id="KW-1185">Reference proteome</keyword>
<keyword evidence="1" id="KW-0472">Membrane</keyword>
<organism evidence="2 3">
    <name type="scientific">Glutamicibacter creatinolyticus</name>
    <dbReference type="NCBI Taxonomy" id="162496"/>
    <lineage>
        <taxon>Bacteria</taxon>
        <taxon>Bacillati</taxon>
        <taxon>Actinomycetota</taxon>
        <taxon>Actinomycetes</taxon>
        <taxon>Micrococcales</taxon>
        <taxon>Micrococcaceae</taxon>
        <taxon>Glutamicibacter</taxon>
    </lineage>
</organism>
<evidence type="ECO:0000256" key="1">
    <source>
        <dbReference type="SAM" id="Phobius"/>
    </source>
</evidence>
<feature type="transmembrane region" description="Helical" evidence="1">
    <location>
        <begin position="33"/>
        <end position="54"/>
    </location>
</feature>
<evidence type="ECO:0000313" key="2">
    <source>
        <dbReference type="EMBL" id="QCY48229.1"/>
    </source>
</evidence>
<sequence length="127" mass="13768">MSFLLRVIVNALALAAAVWVVPGINVIPAEDTTFSRVIAYLVVALVFGLVNALIRPVIAFLSLPLTCLTLGIFTIIINAGMLMLTAWLTQFLPVGLSVNAFWWDAIWGTIIVSIVSAILGRFALIER</sequence>
<dbReference type="PANTHER" id="PTHR37309">
    <property type="entry name" value="SLR0284 PROTEIN"/>
    <property type="match status" value="1"/>
</dbReference>
<dbReference type="InterPro" id="IPR007165">
    <property type="entry name" value="Phage_holin_4_2"/>
</dbReference>
<keyword evidence="1" id="KW-1133">Transmembrane helix</keyword>
<dbReference type="KEGG" id="gcr:GcLGCM259_2522"/>
<gene>
    <name evidence="2" type="ORF">GcLGCM259_2522</name>
</gene>
<protein>
    <recommendedName>
        <fullName evidence="4">Phage holin family protein</fullName>
    </recommendedName>
</protein>